<name>A0A0H2S7A8_9AGAM</name>
<evidence type="ECO:0000256" key="4">
    <source>
        <dbReference type="ARBA" id="ARBA00022630"/>
    </source>
</evidence>
<dbReference type="AlphaFoldDB" id="A0A0H2S7A8"/>
<dbReference type="PRINTS" id="PR00420">
    <property type="entry name" value="RNGMNOXGNASE"/>
</dbReference>
<dbReference type="Pfam" id="PF07976">
    <property type="entry name" value="Phe_hydrox_dim"/>
    <property type="match status" value="1"/>
</dbReference>
<dbReference type="SUPFAM" id="SSF52833">
    <property type="entry name" value="Thioredoxin-like"/>
    <property type="match status" value="1"/>
</dbReference>
<evidence type="ECO:0000256" key="3">
    <source>
        <dbReference type="ARBA" id="ARBA00009347"/>
    </source>
</evidence>
<dbReference type="PANTHER" id="PTHR48083:SF28">
    <property type="entry name" value="ACYL-COA DEHYDROGENASE FAMILY PROTEIN (AFU_ORTHOLOGUE AFUA_6G10880)-RELATED"/>
    <property type="match status" value="1"/>
</dbReference>
<dbReference type="Gene3D" id="3.10.120.10">
    <property type="entry name" value="Cytochrome b5-like heme/steroid binding domain"/>
    <property type="match status" value="1"/>
</dbReference>
<gene>
    <name evidence="8" type="ORF">SCHPADRAFT_886990</name>
</gene>
<dbReference type="SUPFAM" id="SSF51905">
    <property type="entry name" value="FAD/NAD(P)-binding domain"/>
    <property type="match status" value="1"/>
</dbReference>
<protein>
    <recommendedName>
        <fullName evidence="7">Cytochrome b5 heme-binding domain-containing protein</fullName>
    </recommendedName>
</protein>
<dbReference type="InterPro" id="IPR013786">
    <property type="entry name" value="AcylCoA_DH/ox_N"/>
</dbReference>
<dbReference type="Proteomes" id="UP000053477">
    <property type="component" value="Unassembled WGS sequence"/>
</dbReference>
<dbReference type="InterPro" id="IPR006089">
    <property type="entry name" value="Acyl-CoA_DH_CS"/>
</dbReference>
<dbReference type="PROSITE" id="PS00072">
    <property type="entry name" value="ACYL_COA_DH_1"/>
    <property type="match status" value="1"/>
</dbReference>
<comment type="cofactor">
    <cofactor evidence="1">
        <name>FAD</name>
        <dbReference type="ChEBI" id="CHEBI:57692"/>
    </cofactor>
</comment>
<comment type="similarity">
    <text evidence="2">Belongs to the PheA/TfdB FAD monooxygenase family.</text>
</comment>
<keyword evidence="5" id="KW-0274">FAD</keyword>
<dbReference type="GO" id="GO:0071949">
    <property type="term" value="F:FAD binding"/>
    <property type="evidence" value="ECO:0007669"/>
    <property type="project" value="InterPro"/>
</dbReference>
<dbReference type="Gene3D" id="2.40.110.10">
    <property type="entry name" value="Butyryl-CoA Dehydrogenase, subunit A, domain 2"/>
    <property type="match status" value="1"/>
</dbReference>
<dbReference type="InterPro" id="IPR006091">
    <property type="entry name" value="Acyl-CoA_Oxase/DH_mid-dom"/>
</dbReference>
<keyword evidence="4" id="KW-0285">Flavoprotein</keyword>
<dbReference type="InterPro" id="IPR038220">
    <property type="entry name" value="PHOX_C_sf"/>
</dbReference>
<dbReference type="SUPFAM" id="SSF55856">
    <property type="entry name" value="Cytochrome b5-like heme/steroid binding domain"/>
    <property type="match status" value="1"/>
</dbReference>
<dbReference type="InterPro" id="IPR046373">
    <property type="entry name" value="Acyl-CoA_Oxase/DH_mid-dom_sf"/>
</dbReference>
<evidence type="ECO:0000313" key="9">
    <source>
        <dbReference type="Proteomes" id="UP000053477"/>
    </source>
</evidence>
<dbReference type="InterPro" id="IPR050741">
    <property type="entry name" value="Acyl-CoA_dehydrogenase"/>
</dbReference>
<dbReference type="SMART" id="SM01117">
    <property type="entry name" value="Cyt-b5"/>
    <property type="match status" value="1"/>
</dbReference>
<dbReference type="Gene3D" id="1.20.140.10">
    <property type="entry name" value="Butyryl-CoA Dehydrogenase, subunit A, domain 3"/>
    <property type="match status" value="1"/>
</dbReference>
<dbReference type="OrthoDB" id="2690153at2759"/>
<organism evidence="8 9">
    <name type="scientific">Schizopora paradoxa</name>
    <dbReference type="NCBI Taxonomy" id="27342"/>
    <lineage>
        <taxon>Eukaryota</taxon>
        <taxon>Fungi</taxon>
        <taxon>Dikarya</taxon>
        <taxon>Basidiomycota</taxon>
        <taxon>Agaricomycotina</taxon>
        <taxon>Agaricomycetes</taxon>
        <taxon>Hymenochaetales</taxon>
        <taxon>Schizoporaceae</taxon>
        <taxon>Schizopora</taxon>
    </lineage>
</organism>
<dbReference type="PANTHER" id="PTHR48083">
    <property type="entry name" value="MEDIUM-CHAIN SPECIFIC ACYL-COA DEHYDROGENASE, MITOCHONDRIAL-RELATED"/>
    <property type="match status" value="1"/>
</dbReference>
<keyword evidence="6" id="KW-0560">Oxidoreductase</keyword>
<dbReference type="InterPro" id="IPR001199">
    <property type="entry name" value="Cyt_B5-like_heme/steroid-bd"/>
</dbReference>
<evidence type="ECO:0000313" key="8">
    <source>
        <dbReference type="EMBL" id="KLO17523.1"/>
    </source>
</evidence>
<dbReference type="InterPro" id="IPR037069">
    <property type="entry name" value="AcylCoA_DH/ox_N_sf"/>
</dbReference>
<dbReference type="InterPro" id="IPR036188">
    <property type="entry name" value="FAD/NAD-bd_sf"/>
</dbReference>
<dbReference type="Pfam" id="PF02771">
    <property type="entry name" value="Acyl-CoA_dh_N"/>
    <property type="match status" value="1"/>
</dbReference>
<dbReference type="SUPFAM" id="SSF47203">
    <property type="entry name" value="Acyl-CoA dehydrogenase C-terminal domain-like"/>
    <property type="match status" value="1"/>
</dbReference>
<dbReference type="EMBL" id="KQ085904">
    <property type="protein sequence ID" value="KLO17523.1"/>
    <property type="molecule type" value="Genomic_DNA"/>
</dbReference>
<dbReference type="PROSITE" id="PS50255">
    <property type="entry name" value="CYTOCHROME_B5_2"/>
    <property type="match status" value="1"/>
</dbReference>
<dbReference type="Pfam" id="PF02770">
    <property type="entry name" value="Acyl-CoA_dh_M"/>
    <property type="match status" value="1"/>
</dbReference>
<feature type="domain" description="Cytochrome b5 heme-binding" evidence="7">
    <location>
        <begin position="627"/>
        <end position="706"/>
    </location>
</feature>
<evidence type="ECO:0000256" key="5">
    <source>
        <dbReference type="ARBA" id="ARBA00022827"/>
    </source>
</evidence>
<dbReference type="InParanoid" id="A0A0H2S7A8"/>
<dbReference type="InterPro" id="IPR009075">
    <property type="entry name" value="AcylCo_DH/oxidase_C"/>
</dbReference>
<dbReference type="InterPro" id="IPR002938">
    <property type="entry name" value="FAD-bd"/>
</dbReference>
<dbReference type="Gene3D" id="3.50.50.60">
    <property type="entry name" value="FAD/NAD(P)-binding domain"/>
    <property type="match status" value="1"/>
</dbReference>
<accession>A0A0H2S7A8</accession>
<dbReference type="InterPro" id="IPR012941">
    <property type="entry name" value="Phe_hydrox_C_dim_dom"/>
</dbReference>
<dbReference type="Pfam" id="PF01494">
    <property type="entry name" value="FAD_binding_3"/>
    <property type="match status" value="2"/>
</dbReference>
<dbReference type="Pfam" id="PF00173">
    <property type="entry name" value="Cyt-b5"/>
    <property type="match status" value="1"/>
</dbReference>
<dbReference type="GO" id="GO:0003995">
    <property type="term" value="F:acyl-CoA dehydrogenase activity"/>
    <property type="evidence" value="ECO:0007669"/>
    <property type="project" value="InterPro"/>
</dbReference>
<sequence>MSLKQPKILIAGAGPAGLAVALTLLKNDVPVRIIEKDLQFHNGTRGPAVQPRTLEVERHLGVLQDTEKFAISGWDIRVYDDNDPYRVAKTRLMAQSVEPTITFPISVPLLVPQYLHESVYRKHIDALGGSIDKGVTLVGLTQDSDGVTVDLSQDVDGSPQTVKEKYDWVVGSDGAHSTVRKALDIQFIGETRDSERMYIADCKVEGVEEVASHVWGDERDEKVLVRYTGQPKSFQLLFTGTATDFSALRTKEVAKIQEVVTRITRRKDIKILDVTWQGEWRPNIRKAEHFQSGRVFLFNLGWKLALAAKGHASTQLLSSYEAERAPVIAEMIKISTTLHDQNLAADLATGAGTHKGHDHPRVKQDPSPRNRRLFQLDVNYRWSAVVQDERFGDEENARMQPDAYGVEGHDILAGDRAPDAPDLLVLTKAQASGSVFSCADEGQLTRFFDIYAPNRHSVVFFGPSVLLAQSPALLQPLRKLPVELLRAILVISQQSKVEDLSFPPFDLVVHDTSGHAYKEYGISPDDLHIVIVRPDGVIGAFAKGTEGVAKYFNTILARSPANRNAGKSQSGFSHASARLLKVTDGRSCKSWGHLSNPNLHHLHAHSKWFSLRNTLSKRLRSTTRKATWFVSLLNFLEHKSKDTQWIVVDAKVYDLTRFANLHPGGAAVLFAKAVAGKDATDVFYGLHRHEVLERPQYKRLQIGAVAGRKEKFRALSGSDLSEVPYAEPGWLSEGFHNPYYNDSHRRFQKALRQFVTDVVRPEMLAREDDGKKISQSVVDKLAEMNIHAMRLGPGKHLKGRKLLGGVVTPEEFDYFHELIISFEYGRLGVRGSMDGLLAGGVIGLPPVLNFGSPEIQAKVVPEVLDGKKYICLAVSEAFAGSDVGGLQTTAVRVRDENGQEFWEVSGTKKWITNGVYADYFTTACRTEPSLATGGKGGYTVILIPRGEGLETKPIKTSYSPTAGTAFVTFDKVRVPLAYTLGEVGDGMRVILSNFNHERWMIVCVAARTQRLIVEECLKWANQRIAFGKTLFSQAVVRQKLAHMIERVEASQAWLEFITHQMNNMSYEEQSDKLAGPIALLKQFITRTGRETADDAAQIFGGRSITQGGMGKLIENFHRTSPFDAILGGAEDVMGDLGVRQVMRKMPKHARL</sequence>
<dbReference type="InterPro" id="IPR036250">
    <property type="entry name" value="AcylCo_DH-like_C"/>
</dbReference>
<evidence type="ECO:0000256" key="6">
    <source>
        <dbReference type="ARBA" id="ARBA00023002"/>
    </source>
</evidence>
<dbReference type="InterPro" id="IPR036400">
    <property type="entry name" value="Cyt_B5-like_heme/steroid_sf"/>
</dbReference>
<dbReference type="Gene3D" id="1.10.540.10">
    <property type="entry name" value="Acyl-CoA dehydrogenase/oxidase, N-terminal domain"/>
    <property type="match status" value="1"/>
</dbReference>
<keyword evidence="9" id="KW-1185">Reference proteome</keyword>
<dbReference type="GO" id="GO:0005737">
    <property type="term" value="C:cytoplasm"/>
    <property type="evidence" value="ECO:0007669"/>
    <property type="project" value="TreeGrafter"/>
</dbReference>
<dbReference type="GO" id="GO:0033539">
    <property type="term" value="P:fatty acid beta-oxidation using acyl-CoA dehydrogenase"/>
    <property type="evidence" value="ECO:0007669"/>
    <property type="project" value="TreeGrafter"/>
</dbReference>
<dbReference type="Gene3D" id="3.40.30.20">
    <property type="match status" value="1"/>
</dbReference>
<evidence type="ECO:0000256" key="1">
    <source>
        <dbReference type="ARBA" id="ARBA00001974"/>
    </source>
</evidence>
<dbReference type="Gene3D" id="3.30.70.2450">
    <property type="match status" value="1"/>
</dbReference>
<proteinExistence type="inferred from homology"/>
<reference evidence="8 9" key="1">
    <citation type="submission" date="2015-04" db="EMBL/GenBank/DDBJ databases">
        <title>Complete genome sequence of Schizopora paradoxa KUC8140, a cosmopolitan wood degrader in East Asia.</title>
        <authorList>
            <consortium name="DOE Joint Genome Institute"/>
            <person name="Min B."/>
            <person name="Park H."/>
            <person name="Jang Y."/>
            <person name="Kim J.-J."/>
            <person name="Kim K.H."/>
            <person name="Pangilinan J."/>
            <person name="Lipzen A."/>
            <person name="Riley R."/>
            <person name="Grigoriev I.V."/>
            <person name="Spatafora J.W."/>
            <person name="Choi I.-G."/>
        </authorList>
    </citation>
    <scope>NUCLEOTIDE SEQUENCE [LARGE SCALE GENOMIC DNA]</scope>
    <source>
        <strain evidence="8 9">KUC8140</strain>
    </source>
</reference>
<evidence type="ECO:0000259" key="7">
    <source>
        <dbReference type="PROSITE" id="PS50255"/>
    </source>
</evidence>
<dbReference type="Pfam" id="PF00441">
    <property type="entry name" value="Acyl-CoA_dh_1"/>
    <property type="match status" value="1"/>
</dbReference>
<dbReference type="InterPro" id="IPR036249">
    <property type="entry name" value="Thioredoxin-like_sf"/>
</dbReference>
<evidence type="ECO:0000256" key="2">
    <source>
        <dbReference type="ARBA" id="ARBA00007801"/>
    </source>
</evidence>
<dbReference type="InterPro" id="IPR009100">
    <property type="entry name" value="AcylCoA_DH/oxidase_NM_dom_sf"/>
</dbReference>
<dbReference type="SUPFAM" id="SSF56645">
    <property type="entry name" value="Acyl-CoA dehydrogenase NM domain-like"/>
    <property type="match status" value="1"/>
</dbReference>
<comment type="similarity">
    <text evidence="3">Belongs to the acyl-CoA dehydrogenase family.</text>
</comment>
<dbReference type="STRING" id="27342.A0A0H2S7A8"/>